<evidence type="ECO:0008006" key="4">
    <source>
        <dbReference type="Google" id="ProtNLM"/>
    </source>
</evidence>
<evidence type="ECO:0000313" key="2">
    <source>
        <dbReference type="EMBL" id="TVU18493.1"/>
    </source>
</evidence>
<sequence>MDPDPDAVHGARREQACAGLLFLSGLPMPRCSSHSRVSHGADRGRTELPLPPRRPCAPSMATGASGSRQSAPSAGCVALVGGLGVGEAAAHGGGARRWGCLSLKLQRAYGIDWVRHGQLLACAACDVFVAAATSARLASSLRLPQMHNSSMGDGGAGQLLPPPAPLPCATAGRERRQRRGSRTARRGGEWRRAGEREMALWRSSCFSGMVAVLPSTTGGASLDRGGVRAVHAPARDVFDEITRRERRKGKGWVATWHGGTHEKGMRCSKPPDSSKPKLKATMADDGTSITHRTVELSTGLRMHMAEAGPAGVHVVLLLHGFPETWYTWRH</sequence>
<protein>
    <recommendedName>
        <fullName evidence="4">AB hydrolase-1 domain-containing protein</fullName>
    </recommendedName>
</protein>
<name>A0A5J9U4B8_9POAL</name>
<keyword evidence="3" id="KW-1185">Reference proteome</keyword>
<organism evidence="2 3">
    <name type="scientific">Eragrostis curvula</name>
    <name type="common">weeping love grass</name>
    <dbReference type="NCBI Taxonomy" id="38414"/>
    <lineage>
        <taxon>Eukaryota</taxon>
        <taxon>Viridiplantae</taxon>
        <taxon>Streptophyta</taxon>
        <taxon>Embryophyta</taxon>
        <taxon>Tracheophyta</taxon>
        <taxon>Spermatophyta</taxon>
        <taxon>Magnoliopsida</taxon>
        <taxon>Liliopsida</taxon>
        <taxon>Poales</taxon>
        <taxon>Poaceae</taxon>
        <taxon>PACMAD clade</taxon>
        <taxon>Chloridoideae</taxon>
        <taxon>Eragrostideae</taxon>
        <taxon>Eragrostidinae</taxon>
        <taxon>Eragrostis</taxon>
    </lineage>
</organism>
<feature type="region of interest" description="Disordered" evidence="1">
    <location>
        <begin position="34"/>
        <end position="71"/>
    </location>
</feature>
<proteinExistence type="predicted"/>
<dbReference type="InterPro" id="IPR029058">
    <property type="entry name" value="AB_hydrolase_fold"/>
</dbReference>
<feature type="compositionally biased region" description="Basic residues" evidence="1">
    <location>
        <begin position="175"/>
        <end position="185"/>
    </location>
</feature>
<dbReference type="OrthoDB" id="7130006at2759"/>
<feature type="compositionally biased region" description="Polar residues" evidence="1">
    <location>
        <begin position="62"/>
        <end position="71"/>
    </location>
</feature>
<evidence type="ECO:0000256" key="1">
    <source>
        <dbReference type="SAM" id="MobiDB-lite"/>
    </source>
</evidence>
<evidence type="ECO:0000313" key="3">
    <source>
        <dbReference type="Proteomes" id="UP000324897"/>
    </source>
</evidence>
<reference evidence="2 3" key="1">
    <citation type="journal article" date="2019" name="Sci. Rep.">
        <title>A high-quality genome of Eragrostis curvula grass provides insights into Poaceae evolution and supports new strategies to enhance forage quality.</title>
        <authorList>
            <person name="Carballo J."/>
            <person name="Santos B.A.C.M."/>
            <person name="Zappacosta D."/>
            <person name="Garbus I."/>
            <person name="Selva J.P."/>
            <person name="Gallo C.A."/>
            <person name="Diaz A."/>
            <person name="Albertini E."/>
            <person name="Caccamo M."/>
            <person name="Echenique V."/>
        </authorList>
    </citation>
    <scope>NUCLEOTIDE SEQUENCE [LARGE SCALE GENOMIC DNA]</scope>
    <source>
        <strain evidence="3">cv. Victoria</strain>
        <tissue evidence="2">Leaf</tissue>
    </source>
</reference>
<dbReference type="AlphaFoldDB" id="A0A5J9U4B8"/>
<dbReference type="EMBL" id="RWGY01000029">
    <property type="protein sequence ID" value="TVU18493.1"/>
    <property type="molecule type" value="Genomic_DNA"/>
</dbReference>
<dbReference type="Gene3D" id="3.40.50.1820">
    <property type="entry name" value="alpha/beta hydrolase"/>
    <property type="match status" value="1"/>
</dbReference>
<dbReference type="Proteomes" id="UP000324897">
    <property type="component" value="Chromosome 7"/>
</dbReference>
<comment type="caution">
    <text evidence="2">The sequence shown here is derived from an EMBL/GenBank/DDBJ whole genome shotgun (WGS) entry which is preliminary data.</text>
</comment>
<gene>
    <name evidence="2" type="ORF">EJB05_34596</name>
</gene>
<dbReference type="SUPFAM" id="SSF53474">
    <property type="entry name" value="alpha/beta-Hydrolases"/>
    <property type="match status" value="1"/>
</dbReference>
<dbReference type="Gramene" id="TVU18493">
    <property type="protein sequence ID" value="TVU18493"/>
    <property type="gene ID" value="EJB05_34596"/>
</dbReference>
<feature type="region of interest" description="Disordered" evidence="1">
    <location>
        <begin position="148"/>
        <end position="193"/>
    </location>
</feature>
<accession>A0A5J9U4B8</accession>
<feature type="non-terminal residue" evidence="2">
    <location>
        <position position="1"/>
    </location>
</feature>